<dbReference type="Proteomes" id="UP000280861">
    <property type="component" value="Unassembled WGS sequence"/>
</dbReference>
<dbReference type="InterPro" id="IPR052345">
    <property type="entry name" value="Rad_response_metalloprotease"/>
</dbReference>
<gene>
    <name evidence="2" type="ORF">PSET11_01573</name>
</gene>
<dbReference type="Gene3D" id="1.10.260.40">
    <property type="entry name" value="lambda repressor-like DNA-binding domains"/>
    <property type="match status" value="1"/>
</dbReference>
<accession>A0A3P5WUY6</accession>
<proteinExistence type="predicted"/>
<reference evidence="2 3" key="1">
    <citation type="submission" date="2018-11" db="EMBL/GenBank/DDBJ databases">
        <authorList>
            <person name="Criscuolo A."/>
        </authorList>
    </citation>
    <scope>NUCLEOTIDE SEQUENCE [LARGE SCALE GENOMIC DNA]</scope>
    <source>
        <strain evidence="2">AT11b</strain>
    </source>
</reference>
<evidence type="ECO:0000259" key="1">
    <source>
        <dbReference type="Pfam" id="PF06114"/>
    </source>
</evidence>
<dbReference type="PANTHER" id="PTHR43236:SF1">
    <property type="entry name" value="BLL7220 PROTEIN"/>
    <property type="match status" value="1"/>
</dbReference>
<dbReference type="AlphaFoldDB" id="A0A3P5WUY6"/>
<dbReference type="Pfam" id="PF06114">
    <property type="entry name" value="Peptidase_M78"/>
    <property type="match status" value="1"/>
</dbReference>
<dbReference type="PANTHER" id="PTHR43236">
    <property type="entry name" value="ANTITOXIN HIGA1"/>
    <property type="match status" value="1"/>
</dbReference>
<dbReference type="Gene3D" id="1.10.10.2910">
    <property type="match status" value="1"/>
</dbReference>
<dbReference type="EMBL" id="UXAU01000021">
    <property type="protein sequence ID" value="VDC25488.1"/>
    <property type="molecule type" value="Genomic_DNA"/>
</dbReference>
<dbReference type="RefSeq" id="WP_124091521.1">
    <property type="nucleotide sequence ID" value="NZ_CBCRYA010000012.1"/>
</dbReference>
<evidence type="ECO:0000313" key="2">
    <source>
        <dbReference type="EMBL" id="VDC25488.1"/>
    </source>
</evidence>
<name>A0A3P5WUY6_9MICC</name>
<dbReference type="InterPro" id="IPR010359">
    <property type="entry name" value="IrrE_HExxH"/>
</dbReference>
<dbReference type="SUPFAM" id="SSF47413">
    <property type="entry name" value="lambda repressor-like DNA-binding domains"/>
    <property type="match status" value="1"/>
</dbReference>
<dbReference type="GO" id="GO:0003677">
    <property type="term" value="F:DNA binding"/>
    <property type="evidence" value="ECO:0007669"/>
    <property type="project" value="InterPro"/>
</dbReference>
<feature type="domain" description="IrrE N-terminal-like" evidence="1">
    <location>
        <begin position="163"/>
        <end position="259"/>
    </location>
</feature>
<keyword evidence="3" id="KW-1185">Reference proteome</keyword>
<dbReference type="InterPro" id="IPR010982">
    <property type="entry name" value="Lambda_DNA-bd_dom_sf"/>
</dbReference>
<organism evidence="2 3">
    <name type="scientific">Arthrobacter ulcerisalmonis</name>
    <dbReference type="NCBI Taxonomy" id="2483813"/>
    <lineage>
        <taxon>Bacteria</taxon>
        <taxon>Bacillati</taxon>
        <taxon>Actinomycetota</taxon>
        <taxon>Actinomycetes</taxon>
        <taxon>Micrococcales</taxon>
        <taxon>Micrococcaceae</taxon>
        <taxon>Arthrobacter</taxon>
    </lineage>
</organism>
<protein>
    <recommendedName>
        <fullName evidence="1">IrrE N-terminal-like domain-containing protein</fullName>
    </recommendedName>
</protein>
<dbReference type="OrthoDB" id="9794834at2"/>
<evidence type="ECO:0000313" key="3">
    <source>
        <dbReference type="Proteomes" id="UP000280861"/>
    </source>
</evidence>
<sequence>METVGTRIRQRIAELHIGVPEKEIAASVGMTPDVLSRSLNGKRTFTSIELAHLAERLSTSMYRLATGEADPFEARIAARHEYDFYAGRYVEGKDESISQTLDNIELAYRQVYQGRNDALTPVAGPDEIREQLGAGFVGDFVSRVEEILDIDVVRVEGVTSAYALRAGGRYCIVVPRSGNWFRQNSDIAHELGHIYLGHFNDRDEAASDVKEGPAFDFAAQLLLPEATMRAVDWAKTTWLEVVNFLWDHGVSTKYLANRLRKLSLTARAEVWQLLELSTFDVFSRPLEGTSFSPFAVAARTQRAAERRFPEALIAAHMEAASTGKVAKETLAWMLDVSPEEIEVHPPQSASVNLDDLAAELGLVAKG</sequence>